<organism evidence="2 3">
    <name type="scientific">Streptomyces broussonetiae</name>
    <dbReference type="NCBI Taxonomy" id="2686304"/>
    <lineage>
        <taxon>Bacteria</taxon>
        <taxon>Bacillati</taxon>
        <taxon>Actinomycetota</taxon>
        <taxon>Actinomycetes</taxon>
        <taxon>Kitasatosporales</taxon>
        <taxon>Streptomycetaceae</taxon>
        <taxon>Streptomyces</taxon>
    </lineage>
</organism>
<protein>
    <submittedName>
        <fullName evidence="2">Uncharacterized protein</fullName>
    </submittedName>
</protein>
<comment type="caution">
    <text evidence="2">The sequence shown here is derived from an EMBL/GenBank/DDBJ whole genome shotgun (WGS) entry which is preliminary data.</text>
</comment>
<keyword evidence="3" id="KW-1185">Reference proteome</keyword>
<gene>
    <name evidence="2" type="ORF">VSS16_05110</name>
</gene>
<evidence type="ECO:0000313" key="2">
    <source>
        <dbReference type="EMBL" id="MFB8772113.1"/>
    </source>
</evidence>
<proteinExistence type="predicted"/>
<accession>A0ABV5E5Q9</accession>
<keyword evidence="1" id="KW-0472">Membrane</keyword>
<evidence type="ECO:0000313" key="3">
    <source>
        <dbReference type="Proteomes" id="UP001585080"/>
    </source>
</evidence>
<keyword evidence="1" id="KW-1133">Transmembrane helix</keyword>
<dbReference type="RefSeq" id="WP_376731095.1">
    <property type="nucleotide sequence ID" value="NZ_JAYMRP010000003.1"/>
</dbReference>
<keyword evidence="1" id="KW-0812">Transmembrane</keyword>
<feature type="transmembrane region" description="Helical" evidence="1">
    <location>
        <begin position="39"/>
        <end position="62"/>
    </location>
</feature>
<evidence type="ECO:0000256" key="1">
    <source>
        <dbReference type="SAM" id="Phobius"/>
    </source>
</evidence>
<dbReference type="EMBL" id="JAYMRP010000003">
    <property type="protein sequence ID" value="MFB8772113.1"/>
    <property type="molecule type" value="Genomic_DNA"/>
</dbReference>
<name>A0ABV5E5Q9_9ACTN</name>
<dbReference type="Proteomes" id="UP001585080">
    <property type="component" value="Unassembled WGS sequence"/>
</dbReference>
<reference evidence="2 3" key="1">
    <citation type="submission" date="2024-01" db="EMBL/GenBank/DDBJ databases">
        <title>Genome mining of biosynthetic gene clusters to explore secondary metabolites of Streptomyces sp.</title>
        <authorList>
            <person name="Baig A."/>
            <person name="Ajitkumar Shintre N."/>
            <person name="Kumar H."/>
            <person name="Anbarasu A."/>
            <person name="Ramaiah S."/>
        </authorList>
    </citation>
    <scope>NUCLEOTIDE SEQUENCE [LARGE SCALE GENOMIC DNA]</scope>
    <source>
        <strain evidence="2 3">A57</strain>
    </source>
</reference>
<sequence>MASRRRGFSELGCFGALLCLGFAELLHQWIADSWNRGGYGPAAILGALLAAVAVAFAAAWWAREYGIPARNRRRNRQQKRDQAH</sequence>